<name>A0A1E5II24_ENDTX</name>
<evidence type="ECO:0000256" key="2">
    <source>
        <dbReference type="ARBA" id="ARBA00022737"/>
    </source>
</evidence>
<dbReference type="GO" id="GO:0016887">
    <property type="term" value="F:ATP hydrolysis activity"/>
    <property type="evidence" value="ECO:0007669"/>
    <property type="project" value="InterPro"/>
</dbReference>
<keyword evidence="2" id="KW-0677">Repeat</keyword>
<dbReference type="PANTHER" id="PTHR45136">
    <property type="entry name" value="ABC TRANSPORTER DOMAIN-CONTAINING PROTEIN"/>
    <property type="match status" value="1"/>
</dbReference>
<dbReference type="InterPro" id="IPR003439">
    <property type="entry name" value="ABC_transporter-like_ATP-bd"/>
</dbReference>
<evidence type="ECO:0000256" key="3">
    <source>
        <dbReference type="ARBA" id="ARBA00023180"/>
    </source>
</evidence>
<sequence>MNKKYLEILRTCKLDNLDDKKVVGNKDMFVSGGEKQRIALARCLMKNPEALLLDEFGNSIHGNMEIEIYKNLIGFYKDKIIIAVFHRLNIANLFNKKIQL</sequence>
<dbReference type="PANTHER" id="PTHR45136:SF2">
    <property type="entry name" value="ABC TRANSPORTER DOMAIN-CONTAINING PROTEIN"/>
    <property type="match status" value="1"/>
</dbReference>
<evidence type="ECO:0000313" key="5">
    <source>
        <dbReference type="EMBL" id="OEG70156.1"/>
    </source>
</evidence>
<dbReference type="Pfam" id="PF00005">
    <property type="entry name" value="ABC_tran"/>
    <property type="match status" value="1"/>
</dbReference>
<organism evidence="5 6">
    <name type="scientific">Endomicrobium trichonymphae</name>
    <dbReference type="NCBI Taxonomy" id="1408204"/>
    <lineage>
        <taxon>Bacteria</taxon>
        <taxon>Pseudomonadati</taxon>
        <taxon>Elusimicrobiota</taxon>
        <taxon>Endomicrobiia</taxon>
        <taxon>Endomicrobiales</taxon>
        <taxon>Endomicrobiaceae</taxon>
        <taxon>Candidatus Endomicrobiellum</taxon>
    </lineage>
</organism>
<dbReference type="InterPro" id="IPR027417">
    <property type="entry name" value="P-loop_NTPase"/>
</dbReference>
<keyword evidence="1" id="KW-0813">Transport</keyword>
<dbReference type="Gene3D" id="3.40.50.300">
    <property type="entry name" value="P-loop containing nucleotide triphosphate hydrolases"/>
    <property type="match status" value="1"/>
</dbReference>
<evidence type="ECO:0000259" key="4">
    <source>
        <dbReference type="Pfam" id="PF00005"/>
    </source>
</evidence>
<evidence type="ECO:0000313" key="6">
    <source>
        <dbReference type="Proteomes" id="UP000095237"/>
    </source>
</evidence>
<protein>
    <recommendedName>
        <fullName evidence="4">ABC transporter domain-containing protein</fullName>
    </recommendedName>
</protein>
<reference evidence="5 6" key="1">
    <citation type="submission" date="2015-11" db="EMBL/GenBank/DDBJ databases">
        <title>Evidence for parallel genomic evolution in an endosymbiosis of termite gut flagellates.</title>
        <authorList>
            <person name="Zheng H."/>
        </authorList>
    </citation>
    <scope>NUCLEOTIDE SEQUENCE [LARGE SCALE GENOMIC DNA]</scope>
    <source>
        <strain evidence="5 6">CET450</strain>
    </source>
</reference>
<comment type="caution">
    <text evidence="5">The sequence shown here is derived from an EMBL/GenBank/DDBJ whole genome shotgun (WGS) entry which is preliminary data.</text>
</comment>
<feature type="domain" description="ABC transporter" evidence="4">
    <location>
        <begin position="3"/>
        <end position="55"/>
    </location>
</feature>
<dbReference type="EMBL" id="LNVX01000448">
    <property type="protein sequence ID" value="OEG70156.1"/>
    <property type="molecule type" value="Genomic_DNA"/>
</dbReference>
<evidence type="ECO:0000256" key="1">
    <source>
        <dbReference type="ARBA" id="ARBA00022448"/>
    </source>
</evidence>
<dbReference type="Proteomes" id="UP000095237">
    <property type="component" value="Unassembled WGS sequence"/>
</dbReference>
<gene>
    <name evidence="5" type="ORF">ATZ36_01395</name>
</gene>
<keyword evidence="6" id="KW-1185">Reference proteome</keyword>
<dbReference type="AlphaFoldDB" id="A0A1E5II24"/>
<accession>A0A1E5II24</accession>
<dbReference type="SUPFAM" id="SSF52540">
    <property type="entry name" value="P-loop containing nucleoside triphosphate hydrolases"/>
    <property type="match status" value="1"/>
</dbReference>
<keyword evidence="3" id="KW-0325">Glycoprotein</keyword>
<dbReference type="GO" id="GO:0005524">
    <property type="term" value="F:ATP binding"/>
    <property type="evidence" value="ECO:0007669"/>
    <property type="project" value="InterPro"/>
</dbReference>
<proteinExistence type="predicted"/>